<accession>A0A804K862</accession>
<organism evidence="2 3">
    <name type="scientific">Musa acuminata subsp. malaccensis</name>
    <name type="common">Wild banana</name>
    <name type="synonym">Musa malaccensis</name>
    <dbReference type="NCBI Taxonomy" id="214687"/>
    <lineage>
        <taxon>Eukaryota</taxon>
        <taxon>Viridiplantae</taxon>
        <taxon>Streptophyta</taxon>
        <taxon>Embryophyta</taxon>
        <taxon>Tracheophyta</taxon>
        <taxon>Spermatophyta</taxon>
        <taxon>Magnoliopsida</taxon>
        <taxon>Liliopsida</taxon>
        <taxon>Zingiberales</taxon>
        <taxon>Musaceae</taxon>
        <taxon>Musa</taxon>
    </lineage>
</organism>
<evidence type="ECO:0000313" key="2">
    <source>
        <dbReference type="EnsemblPlants" id="Ma08_p18740.1"/>
    </source>
</evidence>
<dbReference type="EnsemblPlants" id="Ma08_t18740.1">
    <property type="protein sequence ID" value="Ma08_p18740.1"/>
    <property type="gene ID" value="Ma08_g18740"/>
</dbReference>
<keyword evidence="3" id="KW-1185">Reference proteome</keyword>
<dbReference type="AlphaFoldDB" id="A0A804K862"/>
<dbReference type="InParanoid" id="A0A804K862"/>
<evidence type="ECO:0000313" key="1">
    <source>
        <dbReference type="EMBL" id="CAG1831875.1"/>
    </source>
</evidence>
<reference evidence="2" key="2">
    <citation type="submission" date="2021-05" db="UniProtKB">
        <authorList>
            <consortium name="EnsemblPlants"/>
        </authorList>
    </citation>
    <scope>IDENTIFICATION</scope>
    <source>
        <strain evidence="2">subsp. malaccensis</strain>
    </source>
</reference>
<dbReference type="Gramene" id="Ma08_t18740.1">
    <property type="protein sequence ID" value="Ma08_p18740.1"/>
    <property type="gene ID" value="Ma08_g18740"/>
</dbReference>
<dbReference type="EMBL" id="HG996472">
    <property type="protein sequence ID" value="CAG1831875.1"/>
    <property type="molecule type" value="Genomic_DNA"/>
</dbReference>
<name>A0A804K862_MUSAM</name>
<sequence length="121" mass="14492">MEWCNEKPECHLSCTPITHSNLVCIYHADSEHDIVKSRVLLNWGNINFDFVWQWNWKKITVETNHQVREATLHFKVIVFQGYSNMSKITDGSHVYFVALIKLTRSRRLKNEHLHHIHKIWI</sequence>
<protein>
    <submittedName>
        <fullName evidence="1">(wild Malaysian banana) hypothetical protein</fullName>
    </submittedName>
</protein>
<evidence type="ECO:0000313" key="3">
    <source>
        <dbReference type="Proteomes" id="UP000012960"/>
    </source>
</evidence>
<gene>
    <name evidence="1" type="ORF">GSMUA_99040.1</name>
</gene>
<dbReference type="Proteomes" id="UP000012960">
    <property type="component" value="Unplaced"/>
</dbReference>
<proteinExistence type="predicted"/>
<reference evidence="1" key="1">
    <citation type="submission" date="2021-03" db="EMBL/GenBank/DDBJ databases">
        <authorList>
            <consortium name="Genoscope - CEA"/>
            <person name="William W."/>
        </authorList>
    </citation>
    <scope>NUCLEOTIDE SEQUENCE</scope>
    <source>
        <strain evidence="1">Doubled-haploid Pahang</strain>
    </source>
</reference>